<reference evidence="1" key="2">
    <citation type="submission" date="2022-01" db="EMBL/GenBank/DDBJ databases">
        <authorList>
            <person name="Yamashiro T."/>
            <person name="Shiraishi A."/>
            <person name="Satake H."/>
            <person name="Nakayama K."/>
        </authorList>
    </citation>
    <scope>NUCLEOTIDE SEQUENCE</scope>
</reference>
<evidence type="ECO:0000313" key="1">
    <source>
        <dbReference type="EMBL" id="GJT20161.1"/>
    </source>
</evidence>
<proteinExistence type="predicted"/>
<keyword evidence="2" id="KW-1185">Reference proteome</keyword>
<dbReference type="EMBL" id="BQNB010013778">
    <property type="protein sequence ID" value="GJT20161.1"/>
    <property type="molecule type" value="Genomic_DNA"/>
</dbReference>
<protein>
    <submittedName>
        <fullName evidence="1">Uncharacterized protein</fullName>
    </submittedName>
</protein>
<sequence>MRDDAEGPLVNLFGDSWGGSGISLRKCGRLEVGLIGGFPWMVNVIICAADRRLSIIKHGDTQSVASIGAMGGGYLGVGVV</sequence>
<dbReference type="Proteomes" id="UP001151760">
    <property type="component" value="Unassembled WGS sequence"/>
</dbReference>
<reference evidence="1" key="1">
    <citation type="journal article" date="2022" name="Int. J. Mol. Sci.">
        <title>Draft Genome of Tanacetum Coccineum: Genomic Comparison of Closely Related Tanacetum-Family Plants.</title>
        <authorList>
            <person name="Yamashiro T."/>
            <person name="Shiraishi A."/>
            <person name="Nakayama K."/>
            <person name="Satake H."/>
        </authorList>
    </citation>
    <scope>NUCLEOTIDE SEQUENCE</scope>
</reference>
<organism evidence="1 2">
    <name type="scientific">Tanacetum coccineum</name>
    <dbReference type="NCBI Taxonomy" id="301880"/>
    <lineage>
        <taxon>Eukaryota</taxon>
        <taxon>Viridiplantae</taxon>
        <taxon>Streptophyta</taxon>
        <taxon>Embryophyta</taxon>
        <taxon>Tracheophyta</taxon>
        <taxon>Spermatophyta</taxon>
        <taxon>Magnoliopsida</taxon>
        <taxon>eudicotyledons</taxon>
        <taxon>Gunneridae</taxon>
        <taxon>Pentapetalae</taxon>
        <taxon>asterids</taxon>
        <taxon>campanulids</taxon>
        <taxon>Asterales</taxon>
        <taxon>Asteraceae</taxon>
        <taxon>Asteroideae</taxon>
        <taxon>Anthemideae</taxon>
        <taxon>Anthemidinae</taxon>
        <taxon>Tanacetum</taxon>
    </lineage>
</organism>
<accession>A0ABQ5C2H8</accession>
<evidence type="ECO:0000313" key="2">
    <source>
        <dbReference type="Proteomes" id="UP001151760"/>
    </source>
</evidence>
<name>A0ABQ5C2H8_9ASTR</name>
<comment type="caution">
    <text evidence="1">The sequence shown here is derived from an EMBL/GenBank/DDBJ whole genome shotgun (WGS) entry which is preliminary data.</text>
</comment>
<gene>
    <name evidence="1" type="ORF">Tco_0878867</name>
</gene>